<protein>
    <submittedName>
        <fullName evidence="1">Uncharacterized protein</fullName>
    </submittedName>
</protein>
<proteinExistence type="predicted"/>
<accession>A0A7S2J5B0</accession>
<reference evidence="1" key="1">
    <citation type="submission" date="2021-01" db="EMBL/GenBank/DDBJ databases">
        <authorList>
            <person name="Corre E."/>
            <person name="Pelletier E."/>
            <person name="Niang G."/>
            <person name="Scheremetjew M."/>
            <person name="Finn R."/>
            <person name="Kale V."/>
            <person name="Holt S."/>
            <person name="Cochrane G."/>
            <person name="Meng A."/>
            <person name="Brown T."/>
            <person name="Cohen L."/>
        </authorList>
    </citation>
    <scope>NUCLEOTIDE SEQUENCE</scope>
    <source>
        <strain evidence="1">UTEX LB 985</strain>
    </source>
</reference>
<dbReference type="AlphaFoldDB" id="A0A7S2J5B0"/>
<organism evidence="1">
    <name type="scientific">Haptolina brevifila</name>
    <dbReference type="NCBI Taxonomy" id="156173"/>
    <lineage>
        <taxon>Eukaryota</taxon>
        <taxon>Haptista</taxon>
        <taxon>Haptophyta</taxon>
        <taxon>Prymnesiophyceae</taxon>
        <taxon>Prymnesiales</taxon>
        <taxon>Prymnesiaceae</taxon>
        <taxon>Haptolina</taxon>
    </lineage>
</organism>
<evidence type="ECO:0000313" key="1">
    <source>
        <dbReference type="EMBL" id="CAD9538239.1"/>
    </source>
</evidence>
<sequence length="306" mass="32631">MNACIVNATRCTLGSVAKRGKPNSPVEMEADVASFLICFCGSGTGHMTQALTMSRMLTEQRGMKLTGVVTDSDASPNMIEELIKPLQVPLLILPAITIVNKDGVLPPHQILGKAIAVERDLRQRTDEIRAFLAASRASVILSMWQISLGKFLMHNPLPASVRVLHIAAQFALASLSAREMGTLHVMAAVAKGTIDVMASVFAPSGRCIAITGEHESGASGASNGDGADANVDSIVGSNHSAGRHSLETGLSRLAPMIEIPAPIAADCKPLLLCYFLTIKPARKLERLLHRYPIEGVEVHVFTPEEL</sequence>
<gene>
    <name evidence="1" type="ORF">CBRE1094_LOCUS40527</name>
</gene>
<name>A0A7S2J5B0_9EUKA</name>
<dbReference type="EMBL" id="HBGU01074387">
    <property type="protein sequence ID" value="CAD9538239.1"/>
    <property type="molecule type" value="Transcribed_RNA"/>
</dbReference>